<comment type="caution">
    <text evidence="1">The sequence shown here is derived from an EMBL/GenBank/DDBJ whole genome shotgun (WGS) entry which is preliminary data.</text>
</comment>
<dbReference type="SUPFAM" id="SSF48403">
    <property type="entry name" value="Ankyrin repeat"/>
    <property type="match status" value="1"/>
</dbReference>
<reference evidence="1 2" key="1">
    <citation type="journal article" date="2020" name="Phytopathology">
        <title>A high-quality genome resource of Botrytis fragariae, a new and rapidly spreading fungal pathogen causing strawberry gray mold in the U.S.A.</title>
        <authorList>
            <person name="Wu Y."/>
            <person name="Saski C.A."/>
            <person name="Schnabel G."/>
            <person name="Xiao S."/>
            <person name="Hu M."/>
        </authorList>
    </citation>
    <scope>NUCLEOTIDE SEQUENCE [LARGE SCALE GENOMIC DNA]</scope>
    <source>
        <strain evidence="1 2">BVB16</strain>
    </source>
</reference>
<gene>
    <name evidence="1" type="ORF">Bfra_009672</name>
</gene>
<dbReference type="RefSeq" id="XP_037189236.1">
    <property type="nucleotide sequence ID" value="XM_037340013.1"/>
</dbReference>
<dbReference type="AlphaFoldDB" id="A0A8H6AMU8"/>
<dbReference type="OrthoDB" id="9995210at2759"/>
<dbReference type="GeneID" id="59263705"/>
<dbReference type="InterPro" id="IPR036770">
    <property type="entry name" value="Ankyrin_rpt-contain_sf"/>
</dbReference>
<dbReference type="EMBL" id="JABFCT010000014">
    <property type="protein sequence ID" value="KAF5870289.1"/>
    <property type="molecule type" value="Genomic_DNA"/>
</dbReference>
<protein>
    <submittedName>
        <fullName evidence="1">Putative sex-determining protein fem-1 protein</fullName>
    </submittedName>
</protein>
<organism evidence="1 2">
    <name type="scientific">Botrytis fragariae</name>
    <dbReference type="NCBI Taxonomy" id="1964551"/>
    <lineage>
        <taxon>Eukaryota</taxon>
        <taxon>Fungi</taxon>
        <taxon>Dikarya</taxon>
        <taxon>Ascomycota</taxon>
        <taxon>Pezizomycotina</taxon>
        <taxon>Leotiomycetes</taxon>
        <taxon>Helotiales</taxon>
        <taxon>Sclerotiniaceae</taxon>
        <taxon>Botrytis</taxon>
    </lineage>
</organism>
<proteinExistence type="predicted"/>
<sequence length="132" mass="14492">MCEPSLIYAHQQFGNSYVDDSEEVNTISPLMIASGLGLLDISKALLATSLSQSEVNQFWRKEITLSFATRNGEYGIKELLIIAVANINDIDSDEQIKSTLEIALENNREDIISFLLDNKAGVNTALITAAQN</sequence>
<evidence type="ECO:0000313" key="2">
    <source>
        <dbReference type="Proteomes" id="UP000531561"/>
    </source>
</evidence>
<dbReference type="Proteomes" id="UP000531561">
    <property type="component" value="Unassembled WGS sequence"/>
</dbReference>
<name>A0A8H6AMU8_9HELO</name>
<dbReference type="Gene3D" id="1.25.40.20">
    <property type="entry name" value="Ankyrin repeat-containing domain"/>
    <property type="match status" value="1"/>
</dbReference>
<accession>A0A8H6AMU8</accession>
<evidence type="ECO:0000313" key="1">
    <source>
        <dbReference type="EMBL" id="KAF5870289.1"/>
    </source>
</evidence>
<keyword evidence="2" id="KW-1185">Reference proteome</keyword>